<evidence type="ECO:0000259" key="13">
    <source>
        <dbReference type="PROSITE" id="PS51194"/>
    </source>
</evidence>
<dbReference type="Pfam" id="PF04851">
    <property type="entry name" value="ResIII"/>
    <property type="match status" value="1"/>
</dbReference>
<keyword evidence="5" id="KW-0378">Hydrolase</keyword>
<dbReference type="SUPFAM" id="SSF52540">
    <property type="entry name" value="P-loop containing nucleoside triphosphate hydrolases"/>
    <property type="match status" value="1"/>
</dbReference>
<keyword evidence="10" id="KW-0539">Nucleus</keyword>
<evidence type="ECO:0000256" key="6">
    <source>
        <dbReference type="ARBA" id="ARBA00022806"/>
    </source>
</evidence>
<dbReference type="GO" id="GO:0005634">
    <property type="term" value="C:nucleus"/>
    <property type="evidence" value="ECO:0007669"/>
    <property type="project" value="UniProtKB-SubCell"/>
</dbReference>
<dbReference type="SMART" id="SM00487">
    <property type="entry name" value="DEXDc"/>
    <property type="match status" value="1"/>
</dbReference>
<dbReference type="CDD" id="cd18801">
    <property type="entry name" value="SF2_C_FANCM_Hef"/>
    <property type="match status" value="1"/>
</dbReference>
<protein>
    <recommendedName>
        <fullName evidence="16">Helicase ATP-binding domain-containing protein</fullName>
    </recommendedName>
</protein>
<feature type="domain" description="Helicase C-terminal" evidence="13">
    <location>
        <begin position="483"/>
        <end position="673"/>
    </location>
</feature>
<evidence type="ECO:0000256" key="7">
    <source>
        <dbReference type="ARBA" id="ARBA00022840"/>
    </source>
</evidence>
<feature type="compositionally biased region" description="Polar residues" evidence="11">
    <location>
        <begin position="1184"/>
        <end position="1196"/>
    </location>
</feature>
<dbReference type="InterPro" id="IPR006935">
    <property type="entry name" value="Helicase/UvrB_N"/>
</dbReference>
<feature type="compositionally biased region" description="Low complexity" evidence="11">
    <location>
        <begin position="32"/>
        <end position="74"/>
    </location>
</feature>
<keyword evidence="3" id="KW-0547">Nucleotide-binding</keyword>
<feature type="compositionally biased region" description="Low complexity" evidence="11">
    <location>
        <begin position="1230"/>
        <end position="1241"/>
    </location>
</feature>
<keyword evidence="8" id="KW-0238">DNA-binding</keyword>
<dbReference type="InterPro" id="IPR014001">
    <property type="entry name" value="Helicase_ATP-bd"/>
</dbReference>
<dbReference type="FunFam" id="3.40.50.300:FF:000861">
    <property type="entry name" value="Fanconi anemia, complementation group M"/>
    <property type="match status" value="1"/>
</dbReference>
<feature type="compositionally biased region" description="Acidic residues" evidence="11">
    <location>
        <begin position="1156"/>
        <end position="1170"/>
    </location>
</feature>
<comment type="subcellular location">
    <subcellularLocation>
        <location evidence="1">Nucleus</location>
    </subcellularLocation>
</comment>
<dbReference type="Proteomes" id="UP000479710">
    <property type="component" value="Unassembled WGS sequence"/>
</dbReference>
<dbReference type="InterPro" id="IPR039686">
    <property type="entry name" value="FANCM/Mph1-like_ID"/>
</dbReference>
<name>A0A6G1CQZ4_9ORYZ</name>
<keyword evidence="6" id="KW-0347">Helicase</keyword>
<proteinExistence type="inferred from homology"/>
<dbReference type="PROSITE" id="PS51192">
    <property type="entry name" value="HELICASE_ATP_BIND_1"/>
    <property type="match status" value="1"/>
</dbReference>
<dbReference type="InterPro" id="IPR027417">
    <property type="entry name" value="P-loop_NTPase"/>
</dbReference>
<dbReference type="GO" id="GO:0009378">
    <property type="term" value="F:four-way junction helicase activity"/>
    <property type="evidence" value="ECO:0007669"/>
    <property type="project" value="TreeGrafter"/>
</dbReference>
<evidence type="ECO:0000256" key="5">
    <source>
        <dbReference type="ARBA" id="ARBA00022801"/>
    </source>
</evidence>
<dbReference type="GO" id="GO:0005524">
    <property type="term" value="F:ATP binding"/>
    <property type="evidence" value="ECO:0007669"/>
    <property type="project" value="UniProtKB-KW"/>
</dbReference>
<sequence length="1374" mass="153070">MAAPPHHPAVVIDDDDDFDWEAAVREIDRRCAVASASAASDSDTPPEPSAAAASRPDPSVTASAPFPRAPAAGARQSTLDRFVESFTRRQMAKEWGSPVPAPPPAAMAVPPSGARWRPGDRASEGCSHMPCAVALDHEAVQTWIYPTNVEVREYQQYFVQKALFTNTLVALPTGLGKTFIAAVVMYNYFRWFPEGKIVFTAPTRPLVTQQIEACHNTVGIPQEWTIDLKGNLSPSKRSYFWKSKRVFFVTPQVLQNDIQSGICMVNQLVCLVIDEAHRASRNYAYCVVVRELEAARVPLRILALTATPGSKQPAIQNVINNLHISELVHCDENDPEVSRYIHKRTVELLKIPVGNEAIQVNDKLLDIIRPHLVQLRSARVIDNRDASNWSSHQLRMLKDKFDQAPPPNIPLAKKKEIGSSFAALTLLYGIIKMLLSYGIKAAHQSIEAKYKEGSWKVLTRNNAFLEVKKTMENYLSQGVPSPKVQKMVEVLVDHFHKNSKDSRVIIFAHFRECVKEILCSLRNIDGELVRPAAFIGQSSTGDQLKGQTQKMQQAILHKFRSGEHNILVATSIGEEGLDIMEVDLVVCFDANVSALRMIQRMGRTGRKHEGRVVVLACEGQELKGYISKQGNTKVMNRLLRDHDRFKYHASPRMVPHIYKPELKRVKLSIEKYIPCSKKTKVDVNGTSPIFNKMSEEDGQLIARYFGACKEDFWKPSLVTFPSFQVSPCDIYKVPHSFRTTNMLIDAMQQLQDLSFSRTKCASPLEAPADVPYVMDQALEGFHSVNVSKEAIPQEYCDLDVSSSGVAWSKNVFVPSSPIKKYPVHSFFSGDYVTVDVSSYVSITFVPSLPRTSNFRKDTRNMNWHPKVQNKSPSVKLAADISIPTVEFDCPARVAYSSKPIFTDEFGLAPHSPEYTQKCGNTDDRHVLGTPPSKTLASSKEICHTPCNSKLVNPGLSGQEDMELSPRLTYYMEEGIVPESPMLEVTGKQLEADSATNVGFVQKVDFSRSHGEGAQANELKSRNGPLNFEEKGKCFAEISKLAVSPIENVLDQPQENKEEQTHPSNVKKHGSAANLLCDSFSDDWQLGSGGDTSGPVQETPKYRRLCKYGDKIKRVSSMSLDDTYDRTAGGNCSFATKRNTRRAKRCLDMFIDDEAEVSEDADVSADEDNDHSEDKYEDSFIDDQATPTGQFTQSVQRGENNGDMLAFYRRSLLTQSPVVLPSRYQDVLDNSASRGGSASSSSENLHNSIETPQGMYQPHHAIGPSPLGDQQRFVERASSTKEQGETNLAHGESSTTFDCRKRKLSFQQAASIPVINLEPEPAPQPPSHFTTEVNNNFVWDDDDFFESLDLDAIEAQATELWRLKKAQSAQKTFGN</sequence>
<evidence type="ECO:0000313" key="15">
    <source>
        <dbReference type="Proteomes" id="UP000479710"/>
    </source>
</evidence>
<feature type="region of interest" description="Disordered" evidence="11">
    <location>
        <begin position="1156"/>
        <end position="1196"/>
    </location>
</feature>
<accession>A0A6G1CQZ4</accession>
<dbReference type="Gene3D" id="3.40.50.300">
    <property type="entry name" value="P-loop containing nucleotide triphosphate hydrolases"/>
    <property type="match status" value="2"/>
</dbReference>
<dbReference type="InterPro" id="IPR001650">
    <property type="entry name" value="Helicase_C-like"/>
</dbReference>
<dbReference type="OrthoDB" id="6513042at2759"/>
<feature type="region of interest" description="Disordered" evidence="11">
    <location>
        <begin position="94"/>
        <end position="121"/>
    </location>
</feature>
<evidence type="ECO:0000259" key="12">
    <source>
        <dbReference type="PROSITE" id="PS51192"/>
    </source>
</evidence>
<keyword evidence="15" id="KW-1185">Reference proteome</keyword>
<dbReference type="InterPro" id="IPR044749">
    <property type="entry name" value="FANCM_DEXDc"/>
</dbReference>
<keyword evidence="4" id="KW-0227">DNA damage</keyword>
<dbReference type="GO" id="GO:0045003">
    <property type="term" value="P:double-strand break repair via synthesis-dependent strand annealing"/>
    <property type="evidence" value="ECO:0007669"/>
    <property type="project" value="TreeGrafter"/>
</dbReference>
<dbReference type="GO" id="GO:0016787">
    <property type="term" value="F:hydrolase activity"/>
    <property type="evidence" value="ECO:0007669"/>
    <property type="project" value="UniProtKB-KW"/>
</dbReference>
<comment type="similarity">
    <text evidence="2">Belongs to the DEAD box helicase family. DEAH subfamily. FANCM sub-subfamily.</text>
</comment>
<feature type="domain" description="Helicase ATP-binding" evidence="12">
    <location>
        <begin position="158"/>
        <end position="326"/>
    </location>
</feature>
<evidence type="ECO:0000256" key="4">
    <source>
        <dbReference type="ARBA" id="ARBA00022763"/>
    </source>
</evidence>
<evidence type="ECO:0008006" key="16">
    <source>
        <dbReference type="Google" id="ProtNLM"/>
    </source>
</evidence>
<dbReference type="GO" id="GO:0036297">
    <property type="term" value="P:interstrand cross-link repair"/>
    <property type="evidence" value="ECO:0007669"/>
    <property type="project" value="TreeGrafter"/>
</dbReference>
<feature type="region of interest" description="Disordered" evidence="11">
    <location>
        <begin position="32"/>
        <end position="77"/>
    </location>
</feature>
<evidence type="ECO:0000256" key="10">
    <source>
        <dbReference type="ARBA" id="ARBA00023242"/>
    </source>
</evidence>
<dbReference type="FunFam" id="3.40.50.300:FF:001992">
    <property type="entry name" value="ATP-dependent RNA helicase, putative"/>
    <property type="match status" value="1"/>
</dbReference>
<dbReference type="GO" id="GO:0000400">
    <property type="term" value="F:four-way junction DNA binding"/>
    <property type="evidence" value="ECO:0007669"/>
    <property type="project" value="TreeGrafter"/>
</dbReference>
<dbReference type="CDD" id="cd12091">
    <property type="entry name" value="FANCM_ID"/>
    <property type="match status" value="1"/>
</dbReference>
<evidence type="ECO:0000256" key="9">
    <source>
        <dbReference type="ARBA" id="ARBA00023204"/>
    </source>
</evidence>
<dbReference type="PANTHER" id="PTHR14025:SF20">
    <property type="entry name" value="FANCONI ANEMIA GROUP M PROTEIN"/>
    <property type="match status" value="1"/>
</dbReference>
<keyword evidence="7" id="KW-0067">ATP-binding</keyword>
<organism evidence="14 15">
    <name type="scientific">Oryza meyeriana var. granulata</name>
    <dbReference type="NCBI Taxonomy" id="110450"/>
    <lineage>
        <taxon>Eukaryota</taxon>
        <taxon>Viridiplantae</taxon>
        <taxon>Streptophyta</taxon>
        <taxon>Embryophyta</taxon>
        <taxon>Tracheophyta</taxon>
        <taxon>Spermatophyta</taxon>
        <taxon>Magnoliopsida</taxon>
        <taxon>Liliopsida</taxon>
        <taxon>Poales</taxon>
        <taxon>Poaceae</taxon>
        <taxon>BOP clade</taxon>
        <taxon>Oryzoideae</taxon>
        <taxon>Oryzeae</taxon>
        <taxon>Oryzinae</taxon>
        <taxon>Oryza</taxon>
        <taxon>Oryza meyeriana</taxon>
    </lineage>
</organism>
<gene>
    <name evidence="14" type="ORF">E2562_017916</name>
</gene>
<comment type="caution">
    <text evidence="14">The sequence shown here is derived from an EMBL/GenBank/DDBJ whole genome shotgun (WGS) entry which is preliminary data.</text>
</comment>
<evidence type="ECO:0000256" key="11">
    <source>
        <dbReference type="SAM" id="MobiDB-lite"/>
    </source>
</evidence>
<feature type="region of interest" description="Disordered" evidence="11">
    <location>
        <begin position="1229"/>
        <end position="1267"/>
    </location>
</feature>
<evidence type="ECO:0000256" key="1">
    <source>
        <dbReference type="ARBA" id="ARBA00004123"/>
    </source>
</evidence>
<reference evidence="14 15" key="1">
    <citation type="submission" date="2019-11" db="EMBL/GenBank/DDBJ databases">
        <title>Whole genome sequence of Oryza granulata.</title>
        <authorList>
            <person name="Li W."/>
        </authorList>
    </citation>
    <scope>NUCLEOTIDE SEQUENCE [LARGE SCALE GENOMIC DNA]</scope>
    <source>
        <strain evidence="15">cv. Menghai</strain>
        <tissue evidence="14">Leaf</tissue>
    </source>
</reference>
<dbReference type="Pfam" id="PF00271">
    <property type="entry name" value="Helicase_C"/>
    <property type="match status" value="1"/>
</dbReference>
<evidence type="ECO:0000256" key="3">
    <source>
        <dbReference type="ARBA" id="ARBA00022741"/>
    </source>
</evidence>
<dbReference type="GO" id="GO:0043138">
    <property type="term" value="F:3'-5' DNA helicase activity"/>
    <property type="evidence" value="ECO:0007669"/>
    <property type="project" value="InterPro"/>
</dbReference>
<dbReference type="CDD" id="cd18033">
    <property type="entry name" value="DEXDc_FANCM"/>
    <property type="match status" value="1"/>
</dbReference>
<evidence type="ECO:0000256" key="2">
    <source>
        <dbReference type="ARBA" id="ARBA00009889"/>
    </source>
</evidence>
<evidence type="ECO:0000313" key="14">
    <source>
        <dbReference type="EMBL" id="KAF0902517.1"/>
    </source>
</evidence>
<evidence type="ECO:0000256" key="8">
    <source>
        <dbReference type="ARBA" id="ARBA00023125"/>
    </source>
</evidence>
<dbReference type="EMBL" id="SPHZ02000008">
    <property type="protein sequence ID" value="KAF0902517.1"/>
    <property type="molecule type" value="Genomic_DNA"/>
</dbReference>
<keyword evidence="9" id="KW-0234">DNA repair</keyword>
<dbReference type="SMART" id="SM00490">
    <property type="entry name" value="HELICc"/>
    <property type="match status" value="1"/>
</dbReference>
<feature type="region of interest" description="Disordered" evidence="11">
    <location>
        <begin position="1275"/>
        <end position="1294"/>
    </location>
</feature>
<dbReference type="PROSITE" id="PS51194">
    <property type="entry name" value="HELICASE_CTER"/>
    <property type="match status" value="1"/>
</dbReference>
<dbReference type="PANTHER" id="PTHR14025">
    <property type="entry name" value="FANCONI ANEMIA GROUP M FANCM FAMILY MEMBER"/>
    <property type="match status" value="1"/>
</dbReference>